<accession>A0ABM8A0D3</accession>
<dbReference type="PRINTS" id="PR00081">
    <property type="entry name" value="GDHRDH"/>
</dbReference>
<protein>
    <submittedName>
        <fullName evidence="4">Short-chain dehydrogenase</fullName>
    </submittedName>
</protein>
<name>A0ABM8A0D3_STRNI</name>
<dbReference type="EMBL" id="AP026073">
    <property type="protein sequence ID" value="BDM72085.1"/>
    <property type="molecule type" value="Genomic_DNA"/>
</dbReference>
<feature type="domain" description="Ketoreductase" evidence="3">
    <location>
        <begin position="8"/>
        <end position="148"/>
    </location>
</feature>
<dbReference type="SMART" id="SM00822">
    <property type="entry name" value="PKS_KR"/>
    <property type="match status" value="1"/>
</dbReference>
<dbReference type="PRINTS" id="PR00080">
    <property type="entry name" value="SDRFAMILY"/>
</dbReference>
<dbReference type="NCBIfam" id="NF005559">
    <property type="entry name" value="PRK07231.1"/>
    <property type="match status" value="1"/>
</dbReference>
<dbReference type="InterPro" id="IPR020904">
    <property type="entry name" value="Sc_DH/Rdtase_CS"/>
</dbReference>
<evidence type="ECO:0000313" key="5">
    <source>
        <dbReference type="Proteomes" id="UP001059597"/>
    </source>
</evidence>
<dbReference type="Gene3D" id="3.40.50.720">
    <property type="entry name" value="NAD(P)-binding Rossmann-like Domain"/>
    <property type="match status" value="1"/>
</dbReference>
<dbReference type="PANTHER" id="PTHR43669">
    <property type="entry name" value="5-KETO-D-GLUCONATE 5-REDUCTASE"/>
    <property type="match status" value="1"/>
</dbReference>
<evidence type="ECO:0000313" key="4">
    <source>
        <dbReference type="EMBL" id="BDM72085.1"/>
    </source>
</evidence>
<sequence length="252" mass="25496">MAARFAGKVALVTGGGSGIGRNTALAFAREGATVVVTGRTAATIEHTVKLIESAGGTASAVVADVSVPADVARVVATTAERHGALDIAFNNAGTFTAGPLADVPDEEFARILATNLTSVFLSMKHEIGFMKEHGGGVIVNNASNLGHVTLPGLGAYSATKAAVSQLTRTAAKEYIADGIRINAVSPGPIDTPLWPLLPGETEAQRAERMANGLPLGRAGTLDECSSAVLWLAAAESGFAVGHDLVLDGGVSA</sequence>
<dbReference type="Proteomes" id="UP001059597">
    <property type="component" value="Chromosome"/>
</dbReference>
<comment type="similarity">
    <text evidence="1">Belongs to the short-chain dehydrogenases/reductases (SDR) family.</text>
</comment>
<dbReference type="RefSeq" id="WP_261955558.1">
    <property type="nucleotide sequence ID" value="NZ_AP026073.1"/>
</dbReference>
<reference evidence="4" key="1">
    <citation type="submission" date="2022-06" db="EMBL/GenBank/DDBJ databases">
        <title>Complete genome sequence of Streptomyces nigrescens HEK616.</title>
        <authorList>
            <person name="Asamizu S."/>
            <person name="Onaka H."/>
        </authorList>
    </citation>
    <scope>NUCLEOTIDE SEQUENCE</scope>
    <source>
        <strain evidence="4">HEK616</strain>
    </source>
</reference>
<dbReference type="Pfam" id="PF13561">
    <property type="entry name" value="adh_short_C2"/>
    <property type="match status" value="1"/>
</dbReference>
<dbReference type="PROSITE" id="PS00061">
    <property type="entry name" value="ADH_SHORT"/>
    <property type="match status" value="1"/>
</dbReference>
<proteinExistence type="inferred from homology"/>
<dbReference type="InterPro" id="IPR057326">
    <property type="entry name" value="KR_dom"/>
</dbReference>
<dbReference type="PANTHER" id="PTHR43669:SF3">
    <property type="entry name" value="ALCOHOL DEHYDROGENASE, PUTATIVE (AFU_ORTHOLOGUE AFUA_3G03445)-RELATED"/>
    <property type="match status" value="1"/>
</dbReference>
<dbReference type="InterPro" id="IPR036291">
    <property type="entry name" value="NAD(P)-bd_dom_sf"/>
</dbReference>
<dbReference type="CDD" id="cd05233">
    <property type="entry name" value="SDR_c"/>
    <property type="match status" value="1"/>
</dbReference>
<dbReference type="InterPro" id="IPR002347">
    <property type="entry name" value="SDR_fam"/>
</dbReference>
<evidence type="ECO:0000256" key="1">
    <source>
        <dbReference type="ARBA" id="ARBA00006484"/>
    </source>
</evidence>
<evidence type="ECO:0000256" key="2">
    <source>
        <dbReference type="ARBA" id="ARBA00023002"/>
    </source>
</evidence>
<gene>
    <name evidence="4" type="ORF">HEK616_55720</name>
</gene>
<keyword evidence="5" id="KW-1185">Reference proteome</keyword>
<organism evidence="4 5">
    <name type="scientific">Streptomyces nigrescens</name>
    <dbReference type="NCBI Taxonomy" id="1920"/>
    <lineage>
        <taxon>Bacteria</taxon>
        <taxon>Bacillati</taxon>
        <taxon>Actinomycetota</taxon>
        <taxon>Actinomycetes</taxon>
        <taxon>Kitasatosporales</taxon>
        <taxon>Streptomycetaceae</taxon>
        <taxon>Streptomyces</taxon>
    </lineage>
</organism>
<dbReference type="SUPFAM" id="SSF51735">
    <property type="entry name" value="NAD(P)-binding Rossmann-fold domains"/>
    <property type="match status" value="1"/>
</dbReference>
<keyword evidence="2" id="KW-0560">Oxidoreductase</keyword>
<evidence type="ECO:0000259" key="3">
    <source>
        <dbReference type="SMART" id="SM00822"/>
    </source>
</evidence>